<accession>A0A382LDB4</accession>
<gene>
    <name evidence="1" type="ORF">METZ01_LOCUS286729</name>
</gene>
<sequence>YAMEDGTKKGNDFGIVATQMLDSPIATVPVDLDQDGFTDIYPGEPLKMTDWHWFDWYNRPGVVTRESNTNCCAGSPGRPQARNREEILLKVISGDTTNLTDDEKTWFFHLANPDLPEDPSTNPLNPHFDSLDGLEKEDIFDDGLDCVLITSCGPFDFPVGETVPFSFCIIFGEDEEDLKNNARFAQVMYNSHYQGFTPPTRPQVYTELDAGKVTIYWTNEPENSVDVVTRYSDFEGYKIYKSYDGGSTWGGSDFMIFDDNGVHVGWRPMEQPDGSPAQFDLTEEADSEFCVFGEDEDGNCVDGVVRGHGISGSDPHTPWFSLGDNTGFDAIRLETPKIVVSNEDTTEYHYKFVDEDVHDGMQYTYSVTSYDMGIERDYTIVWSDSLDGFQPDTIDSYSNPDNW</sequence>
<evidence type="ECO:0000313" key="1">
    <source>
        <dbReference type="EMBL" id="SVC33875.1"/>
    </source>
</evidence>
<reference evidence="1" key="1">
    <citation type="submission" date="2018-05" db="EMBL/GenBank/DDBJ databases">
        <authorList>
            <person name="Lanie J.A."/>
            <person name="Ng W.-L."/>
            <person name="Kazmierczak K.M."/>
            <person name="Andrzejewski T.M."/>
            <person name="Davidsen T.M."/>
            <person name="Wayne K.J."/>
            <person name="Tettelin H."/>
            <person name="Glass J.I."/>
            <person name="Rusch D."/>
            <person name="Podicherti R."/>
            <person name="Tsui H.-C.T."/>
            <person name="Winkler M.E."/>
        </authorList>
    </citation>
    <scope>NUCLEOTIDE SEQUENCE</scope>
</reference>
<feature type="non-terminal residue" evidence="1">
    <location>
        <position position="403"/>
    </location>
</feature>
<dbReference type="AlphaFoldDB" id="A0A382LDB4"/>
<feature type="non-terminal residue" evidence="1">
    <location>
        <position position="1"/>
    </location>
</feature>
<proteinExistence type="predicted"/>
<dbReference type="EMBL" id="UINC01085911">
    <property type="protein sequence ID" value="SVC33875.1"/>
    <property type="molecule type" value="Genomic_DNA"/>
</dbReference>
<protein>
    <submittedName>
        <fullName evidence="1">Uncharacterized protein</fullName>
    </submittedName>
</protein>
<name>A0A382LDB4_9ZZZZ</name>
<organism evidence="1">
    <name type="scientific">marine metagenome</name>
    <dbReference type="NCBI Taxonomy" id="408172"/>
    <lineage>
        <taxon>unclassified sequences</taxon>
        <taxon>metagenomes</taxon>
        <taxon>ecological metagenomes</taxon>
    </lineage>
</organism>